<dbReference type="InterPro" id="IPR018181">
    <property type="entry name" value="Heat_shock_70_CS"/>
</dbReference>
<evidence type="ECO:0000256" key="3">
    <source>
        <dbReference type="ARBA" id="ARBA00022741"/>
    </source>
</evidence>
<evidence type="ECO:0000256" key="2">
    <source>
        <dbReference type="ARBA" id="ARBA00022553"/>
    </source>
</evidence>
<dbReference type="GO" id="GO:0140662">
    <property type="term" value="F:ATP-dependent protein folding chaperone"/>
    <property type="evidence" value="ECO:0007669"/>
    <property type="project" value="InterPro"/>
</dbReference>
<keyword evidence="2" id="KW-0597">Phosphoprotein</keyword>
<keyword evidence="3 7" id="KW-0547">Nucleotide-binding</keyword>
<protein>
    <submittedName>
        <fullName evidence="8">Molecular chaperone DnaK</fullName>
    </submittedName>
</protein>
<keyword evidence="6" id="KW-0143">Chaperone</keyword>
<dbReference type="RefSeq" id="WP_009342941.1">
    <property type="nucleotide sequence ID" value="NZ_NBYN01000010.1"/>
</dbReference>
<evidence type="ECO:0000256" key="1">
    <source>
        <dbReference type="ARBA" id="ARBA00007381"/>
    </source>
</evidence>
<dbReference type="Proteomes" id="UP000192997">
    <property type="component" value="Unassembled WGS sequence"/>
</dbReference>
<dbReference type="Gene3D" id="3.30.420.40">
    <property type="match status" value="2"/>
</dbReference>
<evidence type="ECO:0000256" key="6">
    <source>
        <dbReference type="ARBA" id="ARBA00023186"/>
    </source>
</evidence>
<accession>A0A1X4GBH7</accession>
<organism evidence="8 9">
    <name type="scientific">Cylindrospermopsis raciborskii CENA303</name>
    <dbReference type="NCBI Taxonomy" id="1170769"/>
    <lineage>
        <taxon>Bacteria</taxon>
        <taxon>Bacillati</taxon>
        <taxon>Cyanobacteriota</taxon>
        <taxon>Cyanophyceae</taxon>
        <taxon>Nostocales</taxon>
        <taxon>Aphanizomenonaceae</taxon>
        <taxon>Cylindrospermopsis</taxon>
    </lineage>
</organism>
<dbReference type="EMBL" id="NBYN01000010">
    <property type="protein sequence ID" value="OSO94476.1"/>
    <property type="molecule type" value="Genomic_DNA"/>
</dbReference>
<dbReference type="InterPro" id="IPR043129">
    <property type="entry name" value="ATPase_NBD"/>
</dbReference>
<dbReference type="GO" id="GO:0005524">
    <property type="term" value="F:ATP binding"/>
    <property type="evidence" value="ECO:0007669"/>
    <property type="project" value="UniProtKB-KW"/>
</dbReference>
<dbReference type="PANTHER" id="PTHR19375">
    <property type="entry name" value="HEAT SHOCK PROTEIN 70KDA"/>
    <property type="match status" value="1"/>
</dbReference>
<proteinExistence type="inferred from homology"/>
<gene>
    <name evidence="8" type="ORF">B7O87_02710</name>
</gene>
<dbReference type="Gene3D" id="2.60.34.10">
    <property type="entry name" value="Substrate Binding Domain Of DNAk, Chain A, domain 1"/>
    <property type="match status" value="1"/>
</dbReference>
<evidence type="ECO:0000313" key="8">
    <source>
        <dbReference type="EMBL" id="OSO94476.1"/>
    </source>
</evidence>
<evidence type="ECO:0000256" key="5">
    <source>
        <dbReference type="ARBA" id="ARBA00023016"/>
    </source>
</evidence>
<sequence length="532" mass="59324">MPIAIDFGTSNTVITRWNPVTQQPETLSLPGLSTRQGLNPPLIPSLVYIEAANQDQVLIGQQIRDRGLDLMGDSRFFRGFKRGIGANIQGFLPEIDGETITFEKVGTWFLQRIMAELLSLEGGLDSLVLTVPVDSFEVYRYWLGKVFQALPVTQIRMLDEPTAAALAYGVKEAENLLVIDFGGGTLDLSLVNLDQKSLVNNKPVGFLLKWGNKSLAQDSLQKVKTAKVLAKSGQNLGGTDIDNWIVDYFATTQGLPVNSITTRLAEKLKIELSTHNQAGEVYFDDQNFASYELELNRQTLATILQDRGFFAVLDETMLNLLQQARRQGVQVNDISAVLLVGGTVQLPAIQKWVQQYFPPEKILCQKPFEAIAQGALQITQGLEIKDFLYHSYGIRYWDRRNQRHSWQPIIKVGQSYPMTQPVELVLGASRENQPSIELIIGELAETTGGTEVYFDGDRLITRQVNSPTTLVKPLNDSDSARKIAQLTPPGFPGSDRIKVKFQVDEERFLKITVEDLLTNNTLLENQVVAQLS</sequence>
<name>A0A1X4GBH7_9CYAN</name>
<evidence type="ECO:0000256" key="7">
    <source>
        <dbReference type="RuleBase" id="RU003322"/>
    </source>
</evidence>
<dbReference type="SUPFAM" id="SSF53067">
    <property type="entry name" value="Actin-like ATPase domain"/>
    <property type="match status" value="2"/>
</dbReference>
<dbReference type="InterPro" id="IPR013126">
    <property type="entry name" value="Hsp_70_fam"/>
</dbReference>
<keyword evidence="4 7" id="KW-0067">ATP-binding</keyword>
<reference evidence="9" key="1">
    <citation type="submission" date="2017-04" db="EMBL/GenBank/DDBJ databases">
        <authorList>
            <person name="Abreu V.A."/>
            <person name="Popin R.V."/>
            <person name="Rigonato J."/>
            <person name="Andreote A.P."/>
            <person name="Schaker P.C."/>
            <person name="Hoff-Risseti C."/>
            <person name="Alvarenga D.O."/>
            <person name="Varani A.M."/>
            <person name="Fiore M.F."/>
        </authorList>
    </citation>
    <scope>NUCLEOTIDE SEQUENCE [LARGE SCALE GENOMIC DNA]</scope>
    <source>
        <strain evidence="9">CENA303</strain>
    </source>
</reference>
<dbReference type="PRINTS" id="PR00301">
    <property type="entry name" value="HEATSHOCK70"/>
</dbReference>
<dbReference type="Pfam" id="PF00012">
    <property type="entry name" value="HSP70"/>
    <property type="match status" value="2"/>
</dbReference>
<evidence type="ECO:0000313" key="9">
    <source>
        <dbReference type="Proteomes" id="UP000192997"/>
    </source>
</evidence>
<comment type="caution">
    <text evidence="8">The sequence shown here is derived from an EMBL/GenBank/DDBJ whole genome shotgun (WGS) entry which is preliminary data.</text>
</comment>
<dbReference type="InterPro" id="IPR029047">
    <property type="entry name" value="HSP70_peptide-bd_sf"/>
</dbReference>
<dbReference type="Gene3D" id="3.90.640.10">
    <property type="entry name" value="Actin, Chain A, domain 4"/>
    <property type="match status" value="1"/>
</dbReference>
<evidence type="ECO:0000256" key="4">
    <source>
        <dbReference type="ARBA" id="ARBA00022840"/>
    </source>
</evidence>
<dbReference type="AlphaFoldDB" id="A0A1X4GBH7"/>
<keyword evidence="5" id="KW-0346">Stress response</keyword>
<comment type="similarity">
    <text evidence="1 7">Belongs to the heat shock protein 70 family.</text>
</comment>
<dbReference type="PROSITE" id="PS00329">
    <property type="entry name" value="HSP70_2"/>
    <property type="match status" value="1"/>
</dbReference>